<name>A0A8S9Z298_9TREM</name>
<proteinExistence type="predicted"/>
<gene>
    <name evidence="1" type="ORF">EG68_03406</name>
</gene>
<dbReference type="EMBL" id="JTDE01001088">
    <property type="protein sequence ID" value="KAF7259680.1"/>
    <property type="molecule type" value="Genomic_DNA"/>
</dbReference>
<comment type="caution">
    <text evidence="1">The sequence shown here is derived from an EMBL/GenBank/DDBJ whole genome shotgun (WGS) entry which is preliminary data.</text>
</comment>
<dbReference type="OrthoDB" id="6227326at2759"/>
<dbReference type="Proteomes" id="UP000822476">
    <property type="component" value="Unassembled WGS sequence"/>
</dbReference>
<evidence type="ECO:0000313" key="2">
    <source>
        <dbReference type="Proteomes" id="UP000822476"/>
    </source>
</evidence>
<keyword evidence="2" id="KW-1185">Reference proteome</keyword>
<reference evidence="1" key="1">
    <citation type="submission" date="2019-07" db="EMBL/GenBank/DDBJ databases">
        <title>Annotation for the trematode Paragonimus miyazaki's.</title>
        <authorList>
            <person name="Choi Y.-J."/>
        </authorList>
    </citation>
    <scope>NUCLEOTIDE SEQUENCE</scope>
    <source>
        <strain evidence="1">Japan</strain>
    </source>
</reference>
<accession>A0A8S9Z298</accession>
<organism evidence="1 2">
    <name type="scientific">Paragonimus skrjabini miyazakii</name>
    <dbReference type="NCBI Taxonomy" id="59628"/>
    <lineage>
        <taxon>Eukaryota</taxon>
        <taxon>Metazoa</taxon>
        <taxon>Spiralia</taxon>
        <taxon>Lophotrochozoa</taxon>
        <taxon>Platyhelminthes</taxon>
        <taxon>Trematoda</taxon>
        <taxon>Digenea</taxon>
        <taxon>Plagiorchiida</taxon>
        <taxon>Troglotremata</taxon>
        <taxon>Troglotrematidae</taxon>
        <taxon>Paragonimus</taxon>
    </lineage>
</organism>
<protein>
    <submittedName>
        <fullName evidence="1">Uncharacterized protein</fullName>
    </submittedName>
</protein>
<dbReference type="AlphaFoldDB" id="A0A8S9Z298"/>
<evidence type="ECO:0000313" key="1">
    <source>
        <dbReference type="EMBL" id="KAF7259680.1"/>
    </source>
</evidence>
<sequence length="480" mass="55940">MTKRNYGADRTLTTAVPKGAMNSHESIHRSVSYSTSSIACIQLLLYITLISSVCFASNNLTTTVPSEESGIKTKPENQTTLIRKSIGRWFNLRFAFTKCPTAYDEERCSDILHSMGRNMYWKPNYTTMFERIICTLRRIHCFPDPIPFQLSDIPCQSACLMAQVHCGTFSPEHERYRHLPVASTCPHTNLYRDTQLSWRESVDMLTDPFGLSTTEYSSAQSNVHSGRISPLMPRDLTNYRYNSVGSAYASRIQQTKQAFTVKRWKTRHRDERDTFSQPRIMTQLGYSRPTFELTPSDCYFLPPGGCHPWVPYFRHLDHNYFPGRSENTRINSGCPANLLRTCKSKFPVQFSKRRWLKGNFTVVVVIKIAQMVWQFREHDDFQPYFRFYVLNTLLSNIQPYDDKVMLTHALPTRCACPNEMMVGKTYLMLTHSNKGRHTLNVTRRTVFLSNYKKFAEDLECWRWPYTGRNCRKRVRSFSFN</sequence>